<feature type="non-terminal residue" evidence="1">
    <location>
        <position position="174"/>
    </location>
</feature>
<sequence>RLIVKEWAKLKYGVFDETHRSASDPSSPSYYTPFGISGPEEPVPTRCSNIPVKGHRNCVGPTCHFLPLDKVAENDGVVSSLMSYPDLPQNFSWPSRNGYEANFQIRAAKEIKPCAGRPSDSRFGPRIRVRKGIPVLLRSAIGKYYGGRLSAGSLESLTKNLGLNEKNVVSLREE</sequence>
<feature type="non-terminal residue" evidence="1">
    <location>
        <position position="1"/>
    </location>
</feature>
<name>A0A7R9BMQ3_9CRUS</name>
<keyword evidence="2" id="KW-1185">Reference proteome</keyword>
<dbReference type="EMBL" id="CAJPEX010001146">
    <property type="protein sequence ID" value="CAG0918345.1"/>
    <property type="molecule type" value="Genomic_DNA"/>
</dbReference>
<proteinExistence type="predicted"/>
<dbReference type="EMBL" id="OA883183">
    <property type="protein sequence ID" value="CAD7278193.1"/>
    <property type="molecule type" value="Genomic_DNA"/>
</dbReference>
<accession>A0A7R9BMQ3</accession>
<organism evidence="1">
    <name type="scientific">Notodromas monacha</name>
    <dbReference type="NCBI Taxonomy" id="399045"/>
    <lineage>
        <taxon>Eukaryota</taxon>
        <taxon>Metazoa</taxon>
        <taxon>Ecdysozoa</taxon>
        <taxon>Arthropoda</taxon>
        <taxon>Crustacea</taxon>
        <taxon>Oligostraca</taxon>
        <taxon>Ostracoda</taxon>
        <taxon>Podocopa</taxon>
        <taxon>Podocopida</taxon>
        <taxon>Cypridocopina</taxon>
        <taxon>Cypridoidea</taxon>
        <taxon>Cyprididae</taxon>
        <taxon>Notodromas</taxon>
    </lineage>
</organism>
<evidence type="ECO:0000313" key="1">
    <source>
        <dbReference type="EMBL" id="CAD7278193.1"/>
    </source>
</evidence>
<gene>
    <name evidence="1" type="ORF">NMOB1V02_LOCUS5904</name>
</gene>
<reference evidence="1" key="1">
    <citation type="submission" date="2020-11" db="EMBL/GenBank/DDBJ databases">
        <authorList>
            <person name="Tran Van P."/>
        </authorList>
    </citation>
    <scope>NUCLEOTIDE SEQUENCE</scope>
</reference>
<dbReference type="AlphaFoldDB" id="A0A7R9BMQ3"/>
<dbReference type="Proteomes" id="UP000678499">
    <property type="component" value="Unassembled WGS sequence"/>
</dbReference>
<evidence type="ECO:0000313" key="2">
    <source>
        <dbReference type="Proteomes" id="UP000678499"/>
    </source>
</evidence>
<dbReference type="OrthoDB" id="687730at2759"/>
<protein>
    <submittedName>
        <fullName evidence="1">Uncharacterized protein</fullName>
    </submittedName>
</protein>